<protein>
    <submittedName>
        <fullName evidence="1">Uncharacterized protein</fullName>
    </submittedName>
</protein>
<evidence type="ECO:0000313" key="1">
    <source>
        <dbReference type="EMBL" id="KAF2722387.1"/>
    </source>
</evidence>
<dbReference type="Gene3D" id="2.60.20.10">
    <property type="entry name" value="Crystallins"/>
    <property type="match status" value="1"/>
</dbReference>
<proteinExistence type="predicted"/>
<feature type="non-terminal residue" evidence="1">
    <location>
        <position position="98"/>
    </location>
</feature>
<reference evidence="1" key="1">
    <citation type="journal article" date="2020" name="Stud. Mycol.">
        <title>101 Dothideomycetes genomes: a test case for predicting lifestyles and emergence of pathogens.</title>
        <authorList>
            <person name="Haridas S."/>
            <person name="Albert R."/>
            <person name="Binder M."/>
            <person name="Bloem J."/>
            <person name="Labutti K."/>
            <person name="Salamov A."/>
            <person name="Andreopoulos B."/>
            <person name="Baker S."/>
            <person name="Barry K."/>
            <person name="Bills G."/>
            <person name="Bluhm B."/>
            <person name="Cannon C."/>
            <person name="Castanera R."/>
            <person name="Culley D."/>
            <person name="Daum C."/>
            <person name="Ezra D."/>
            <person name="Gonzalez J."/>
            <person name="Henrissat B."/>
            <person name="Kuo A."/>
            <person name="Liang C."/>
            <person name="Lipzen A."/>
            <person name="Lutzoni F."/>
            <person name="Magnuson J."/>
            <person name="Mondo S."/>
            <person name="Nolan M."/>
            <person name="Ohm R."/>
            <person name="Pangilinan J."/>
            <person name="Park H.-J."/>
            <person name="Ramirez L."/>
            <person name="Alfaro M."/>
            <person name="Sun H."/>
            <person name="Tritt A."/>
            <person name="Yoshinaga Y."/>
            <person name="Zwiers L.-H."/>
            <person name="Turgeon B."/>
            <person name="Goodwin S."/>
            <person name="Spatafora J."/>
            <person name="Crous P."/>
            <person name="Grigoriev I."/>
        </authorList>
    </citation>
    <scope>NUCLEOTIDE SEQUENCE</scope>
    <source>
        <strain evidence="1">CBS 116435</strain>
    </source>
</reference>
<gene>
    <name evidence="1" type="ORF">K431DRAFT_197306</name>
</gene>
<keyword evidence="2" id="KW-1185">Reference proteome</keyword>
<sequence length="98" mass="10546">ADERDTNAPSFICLYMCEHADWSGTCENYCNSPGICNDVKPDLVGRVSSLGPDKGASGCDLYSQAGCKGDSTGPVYTYPGVAWIGSGWNDRTRSFICY</sequence>
<accession>A0A9P4Q876</accession>
<dbReference type="AlphaFoldDB" id="A0A9P4Q876"/>
<comment type="caution">
    <text evidence="1">The sequence shown here is derived from an EMBL/GenBank/DDBJ whole genome shotgun (WGS) entry which is preliminary data.</text>
</comment>
<dbReference type="EMBL" id="MU003783">
    <property type="protein sequence ID" value="KAF2722387.1"/>
    <property type="molecule type" value="Genomic_DNA"/>
</dbReference>
<name>A0A9P4Q876_9PEZI</name>
<evidence type="ECO:0000313" key="2">
    <source>
        <dbReference type="Proteomes" id="UP000799441"/>
    </source>
</evidence>
<dbReference type="OrthoDB" id="2910287at2759"/>
<feature type="non-terminal residue" evidence="1">
    <location>
        <position position="1"/>
    </location>
</feature>
<organism evidence="1 2">
    <name type="scientific">Polychaeton citri CBS 116435</name>
    <dbReference type="NCBI Taxonomy" id="1314669"/>
    <lineage>
        <taxon>Eukaryota</taxon>
        <taxon>Fungi</taxon>
        <taxon>Dikarya</taxon>
        <taxon>Ascomycota</taxon>
        <taxon>Pezizomycotina</taxon>
        <taxon>Dothideomycetes</taxon>
        <taxon>Dothideomycetidae</taxon>
        <taxon>Capnodiales</taxon>
        <taxon>Capnodiaceae</taxon>
        <taxon>Polychaeton</taxon>
    </lineage>
</organism>
<dbReference type="Proteomes" id="UP000799441">
    <property type="component" value="Unassembled WGS sequence"/>
</dbReference>